<dbReference type="Gene3D" id="3.40.1190.20">
    <property type="match status" value="1"/>
</dbReference>
<dbReference type="InterPro" id="IPR029056">
    <property type="entry name" value="Ribokinase-like"/>
</dbReference>
<keyword evidence="3 5" id="KW-0418">Kinase</keyword>
<evidence type="ECO:0000256" key="1">
    <source>
        <dbReference type="ARBA" id="ARBA00010688"/>
    </source>
</evidence>
<evidence type="ECO:0000313" key="6">
    <source>
        <dbReference type="Proteomes" id="UP000651208"/>
    </source>
</evidence>
<feature type="domain" description="Carbohydrate kinase PfkB" evidence="4">
    <location>
        <begin position="21"/>
        <end position="287"/>
    </location>
</feature>
<name>A0ABR7QZI3_9GAMM</name>
<dbReference type="Pfam" id="PF00294">
    <property type="entry name" value="PfkB"/>
    <property type="match status" value="1"/>
</dbReference>
<comment type="similarity">
    <text evidence="1">Belongs to the carbohydrate kinase PfkB family.</text>
</comment>
<dbReference type="RefSeq" id="WP_187756074.1">
    <property type="nucleotide sequence ID" value="NZ_JABURY010000019.1"/>
</dbReference>
<dbReference type="Proteomes" id="UP000651208">
    <property type="component" value="Unassembled WGS sequence"/>
</dbReference>
<evidence type="ECO:0000259" key="4">
    <source>
        <dbReference type="Pfam" id="PF00294"/>
    </source>
</evidence>
<protein>
    <submittedName>
        <fullName evidence="5">Carbohydrate kinase</fullName>
    </submittedName>
</protein>
<comment type="caution">
    <text evidence="5">The sequence shown here is derived from an EMBL/GenBank/DDBJ whole genome shotgun (WGS) entry which is preliminary data.</text>
</comment>
<keyword evidence="2" id="KW-0808">Transferase</keyword>
<dbReference type="InterPro" id="IPR011611">
    <property type="entry name" value="PfkB_dom"/>
</dbReference>
<dbReference type="InterPro" id="IPR050306">
    <property type="entry name" value="PfkB_Carbo_kinase"/>
</dbReference>
<proteinExistence type="inferred from homology"/>
<evidence type="ECO:0000256" key="3">
    <source>
        <dbReference type="ARBA" id="ARBA00022777"/>
    </source>
</evidence>
<organism evidence="5 6">
    <name type="scientific">Frischella japonica</name>
    <dbReference type="NCBI Taxonomy" id="2741544"/>
    <lineage>
        <taxon>Bacteria</taxon>
        <taxon>Pseudomonadati</taxon>
        <taxon>Pseudomonadota</taxon>
        <taxon>Gammaproteobacteria</taxon>
        <taxon>Orbales</taxon>
        <taxon>Orbaceae</taxon>
        <taxon>Frischella</taxon>
    </lineage>
</organism>
<reference evidence="5 6" key="1">
    <citation type="submission" date="2020-06" db="EMBL/GenBank/DDBJ databases">
        <title>Frischella cerana isolated from Apis cerana gut homogenate.</title>
        <authorList>
            <person name="Wolter L.A."/>
            <person name="Suenami S."/>
            <person name="Miyazaki R."/>
        </authorList>
    </citation>
    <scope>NUCLEOTIDE SEQUENCE [LARGE SCALE GENOMIC DNA]</scope>
    <source>
        <strain evidence="5 6">Ac13</strain>
    </source>
</reference>
<dbReference type="SUPFAM" id="SSF53613">
    <property type="entry name" value="Ribokinase-like"/>
    <property type="match status" value="1"/>
</dbReference>
<gene>
    <name evidence="5" type="ORF">FcAc13_09990</name>
</gene>
<accession>A0ABR7QZI3</accession>
<sequence length="297" mass="32964">MTNLKMIAVGEFLWDYLPNGKKIGGAAANFCYHAKSAGAQAILVSAVGDDDNGKELLNQLAMLAIPHSVQISANYATGKVMVELDADGKPTYNILNPVAWDDIQLTTSLEHLLQDDIVAIYFGSLIQRNSNNHQLLKRIVAELPEKVKIIVDINLRQNHYTNDILRFSIEQSHILKLNDEELPVIAQLLNIKNDPKVLFDYLNQHYQLELLIYTCGSEGSYLINQTEQDYCPAEKITPIDTVGAGDSFMATASTLYLKGSSLKEINIKANHVAAYVCTQSGPMPKMPDELIKKFIAK</sequence>
<evidence type="ECO:0000313" key="5">
    <source>
        <dbReference type="EMBL" id="MBC9131632.1"/>
    </source>
</evidence>
<dbReference type="EMBL" id="JABURY010000019">
    <property type="protein sequence ID" value="MBC9131632.1"/>
    <property type="molecule type" value="Genomic_DNA"/>
</dbReference>
<dbReference type="PANTHER" id="PTHR43085">
    <property type="entry name" value="HEXOKINASE FAMILY MEMBER"/>
    <property type="match status" value="1"/>
</dbReference>
<evidence type="ECO:0000256" key="2">
    <source>
        <dbReference type="ARBA" id="ARBA00022679"/>
    </source>
</evidence>
<dbReference type="GO" id="GO:0016301">
    <property type="term" value="F:kinase activity"/>
    <property type="evidence" value="ECO:0007669"/>
    <property type="project" value="UniProtKB-KW"/>
</dbReference>
<dbReference type="PANTHER" id="PTHR43085:SF57">
    <property type="entry name" value="CARBOHYDRATE KINASE PFKB DOMAIN-CONTAINING PROTEIN"/>
    <property type="match status" value="1"/>
</dbReference>
<keyword evidence="6" id="KW-1185">Reference proteome</keyword>